<name>F5YN79_TREPZ</name>
<sequence>MCPSGLRGIVQSSPFRERVGRGFRHVLLKQRQGCRGVDRRQGTTVRRKCQGSEFMIINHNLSAMFADRSLKVTQVSLDKNMEKLSSGLRINRAGDDASGLAVSEKMRSQIRGLNQASSNAQNGISFIQTTEGYLQETQDIIQRIRELAVQSSNGVYTDEDRMYIQVEVSQLIDEVDRIASHAQFNGMNLLTGRFGRIVGENVVTASMWFHIGANMDQREQVFIGTMTAKGLGVRNVGDESILTLSTPDNANRAIGTLDEAIKKINKQRADLGAYQNRLEHAVRGLDVGAENMQASESRIRDTNMASEMVNFTKNQILNQAGTAMLAQANQKGQTVLQLLQ</sequence>
<evidence type="ECO:0000256" key="5">
    <source>
        <dbReference type="RuleBase" id="RU362073"/>
    </source>
</evidence>
<evidence type="ECO:0000256" key="1">
    <source>
        <dbReference type="ARBA" id="ARBA00004095"/>
    </source>
</evidence>
<dbReference type="Pfam" id="PF00700">
    <property type="entry name" value="Flagellin_C"/>
    <property type="match status" value="1"/>
</dbReference>
<comment type="function">
    <text evidence="1 5">Component of the core of the flagella.</text>
</comment>
<dbReference type="Gene3D" id="1.20.1330.10">
    <property type="entry name" value="f41 fragment of flagellin, N-terminal domain"/>
    <property type="match status" value="1"/>
</dbReference>
<organism evidence="8 9">
    <name type="scientific">Treponema primitia (strain ATCC BAA-887 / DSM 12427 / ZAS-2)</name>
    <dbReference type="NCBI Taxonomy" id="545694"/>
    <lineage>
        <taxon>Bacteria</taxon>
        <taxon>Pseudomonadati</taxon>
        <taxon>Spirochaetota</taxon>
        <taxon>Spirochaetia</taxon>
        <taxon>Spirochaetales</taxon>
        <taxon>Treponemataceae</taxon>
        <taxon>Treponema</taxon>
    </lineage>
</organism>
<dbReference type="PANTHER" id="PTHR42792:SF2">
    <property type="entry name" value="FLAGELLIN"/>
    <property type="match status" value="1"/>
</dbReference>
<evidence type="ECO:0000256" key="4">
    <source>
        <dbReference type="ARBA" id="ARBA00023143"/>
    </source>
</evidence>
<feature type="domain" description="Flagellin N-terminal" evidence="6">
    <location>
        <begin position="57"/>
        <end position="192"/>
    </location>
</feature>
<evidence type="ECO:0000313" key="9">
    <source>
        <dbReference type="Proteomes" id="UP000009223"/>
    </source>
</evidence>
<keyword evidence="8" id="KW-0969">Cilium</keyword>
<evidence type="ECO:0000256" key="2">
    <source>
        <dbReference type="ARBA" id="ARBA00005709"/>
    </source>
</evidence>
<dbReference type="GO" id="GO:0005198">
    <property type="term" value="F:structural molecule activity"/>
    <property type="evidence" value="ECO:0007669"/>
    <property type="project" value="UniProtKB-UniRule"/>
</dbReference>
<dbReference type="GO" id="GO:0055040">
    <property type="term" value="C:periplasmic flagellum"/>
    <property type="evidence" value="ECO:0007669"/>
    <property type="project" value="UniProtKB-SubCell"/>
</dbReference>
<dbReference type="InterPro" id="IPR001492">
    <property type="entry name" value="Flagellin"/>
</dbReference>
<dbReference type="SUPFAM" id="SSF64518">
    <property type="entry name" value="Phase 1 flagellin"/>
    <property type="match status" value="1"/>
</dbReference>
<keyword evidence="8" id="KW-0966">Cell projection</keyword>
<dbReference type="Pfam" id="PF00669">
    <property type="entry name" value="Flagellin_N"/>
    <property type="match status" value="1"/>
</dbReference>
<reference evidence="9" key="1">
    <citation type="submission" date="2009-12" db="EMBL/GenBank/DDBJ databases">
        <title>Complete sequence of Treponema primitia strain ZAS-2.</title>
        <authorList>
            <person name="Tetu S.G."/>
            <person name="Matson E."/>
            <person name="Ren Q."/>
            <person name="Seshadri R."/>
            <person name="Elbourne L."/>
            <person name="Hassan K.A."/>
            <person name="Durkin A."/>
            <person name="Radune D."/>
            <person name="Mohamoud Y."/>
            <person name="Shay R."/>
            <person name="Jin S."/>
            <person name="Zhang X."/>
            <person name="Lucey K."/>
            <person name="Ballor N.R."/>
            <person name="Ottesen E."/>
            <person name="Rosenthal R."/>
            <person name="Allen A."/>
            <person name="Leadbetter J.R."/>
            <person name="Paulsen I.T."/>
        </authorList>
    </citation>
    <scope>NUCLEOTIDE SEQUENCE [LARGE SCALE GENOMIC DNA]</scope>
    <source>
        <strain evidence="9">ATCC BAA-887 / DSM 12427 / ZAS-2</strain>
    </source>
</reference>
<keyword evidence="8" id="KW-0282">Flagellum</keyword>
<dbReference type="InterPro" id="IPR046358">
    <property type="entry name" value="Flagellin_C"/>
</dbReference>
<comment type="subcellular location">
    <subcellularLocation>
        <location evidence="5">Periplasmic flagellum</location>
    </subcellularLocation>
    <subcellularLocation>
        <location evidence="5">Periplasm</location>
    </subcellularLocation>
</comment>
<dbReference type="eggNOG" id="COG1344">
    <property type="taxonomic scope" value="Bacteria"/>
</dbReference>
<dbReference type="HOGENOM" id="CLU_011142_2_0_12"/>
<feature type="domain" description="Flagellin C-terminal" evidence="7">
    <location>
        <begin position="255"/>
        <end position="339"/>
    </location>
</feature>
<keyword evidence="3 5" id="KW-0574">Periplasm</keyword>
<protein>
    <recommendedName>
        <fullName evidence="5">Flagellin</fullName>
    </recommendedName>
</protein>
<dbReference type="Gene3D" id="6.10.10.10">
    <property type="entry name" value="Flagellar export chaperone, C-terminal domain"/>
    <property type="match status" value="1"/>
</dbReference>
<evidence type="ECO:0000259" key="6">
    <source>
        <dbReference type="Pfam" id="PF00669"/>
    </source>
</evidence>
<dbReference type="AlphaFoldDB" id="F5YN79"/>
<dbReference type="EMBL" id="CP001843">
    <property type="protein sequence ID" value="AEF84042.1"/>
    <property type="molecule type" value="Genomic_DNA"/>
</dbReference>
<evidence type="ECO:0000256" key="3">
    <source>
        <dbReference type="ARBA" id="ARBA00022764"/>
    </source>
</evidence>
<comment type="similarity">
    <text evidence="2 5">Belongs to the bacterial flagellin family.</text>
</comment>
<dbReference type="PRINTS" id="PR00207">
    <property type="entry name" value="FLAGELLIN"/>
</dbReference>
<accession>F5YN79</accession>
<evidence type="ECO:0000313" key="8">
    <source>
        <dbReference type="EMBL" id="AEF84042.1"/>
    </source>
</evidence>
<keyword evidence="4 5" id="KW-0975">Bacterial flagellum</keyword>
<dbReference type="InterPro" id="IPR001029">
    <property type="entry name" value="Flagellin_N"/>
</dbReference>
<dbReference type="KEGG" id="tpi:TREPR_0296"/>
<dbReference type="Proteomes" id="UP000009223">
    <property type="component" value="Chromosome"/>
</dbReference>
<gene>
    <name evidence="8" type="ordered locus">TREPR_0296</name>
</gene>
<evidence type="ECO:0000259" key="7">
    <source>
        <dbReference type="Pfam" id="PF00700"/>
    </source>
</evidence>
<dbReference type="PANTHER" id="PTHR42792">
    <property type="entry name" value="FLAGELLIN"/>
    <property type="match status" value="1"/>
</dbReference>
<dbReference type="STRING" id="545694.TREPR_0296"/>
<proteinExistence type="inferred from homology"/>
<keyword evidence="9" id="KW-1185">Reference proteome</keyword>
<dbReference type="InterPro" id="IPR042187">
    <property type="entry name" value="Flagellin_C_sub2"/>
</dbReference>
<reference evidence="8 9" key="2">
    <citation type="journal article" date="2011" name="ISME J.">
        <title>RNA-seq reveals cooperative metabolic interactions between two termite-gut spirochete species in co-culture.</title>
        <authorList>
            <person name="Rosenthal A.Z."/>
            <person name="Matson E.G."/>
            <person name="Eldar A."/>
            <person name="Leadbetter J.R."/>
        </authorList>
    </citation>
    <scope>NUCLEOTIDE SEQUENCE [LARGE SCALE GENOMIC DNA]</scope>
    <source>
        <strain evidence="9">ATCC BAA-887 / DSM 12427 / ZAS-2</strain>
    </source>
</reference>